<reference evidence="3" key="1">
    <citation type="submission" date="2021-04" db="EMBL/GenBank/DDBJ databases">
        <authorList>
            <person name="Rodrigo-Torres L."/>
            <person name="Arahal R. D."/>
            <person name="Lucena T."/>
        </authorList>
    </citation>
    <scope>NUCLEOTIDE SEQUENCE</scope>
    <source>
        <strain evidence="3">AS29M-1</strain>
    </source>
</reference>
<dbReference type="PANTHER" id="PTHR42776">
    <property type="entry name" value="SERINE PEPTIDASE S9 FAMILY MEMBER"/>
    <property type="match status" value="1"/>
</dbReference>
<evidence type="ECO:0000313" key="4">
    <source>
        <dbReference type="Proteomes" id="UP000683507"/>
    </source>
</evidence>
<dbReference type="Proteomes" id="UP000683507">
    <property type="component" value="Chromosome"/>
</dbReference>
<feature type="domain" description="Peptidase S9 prolyl oligopeptidase catalytic" evidence="2">
    <location>
        <begin position="730"/>
        <end position="904"/>
    </location>
</feature>
<name>A0A916JJS1_9FLAO</name>
<dbReference type="PANTHER" id="PTHR42776:SF27">
    <property type="entry name" value="DIPEPTIDYL PEPTIDASE FAMILY MEMBER 6"/>
    <property type="match status" value="1"/>
</dbReference>
<dbReference type="InterPro" id="IPR011042">
    <property type="entry name" value="6-blade_b-propeller_TolB-like"/>
</dbReference>
<evidence type="ECO:0000256" key="1">
    <source>
        <dbReference type="ARBA" id="ARBA00022801"/>
    </source>
</evidence>
<dbReference type="GO" id="GO:0006508">
    <property type="term" value="P:proteolysis"/>
    <property type="evidence" value="ECO:0007669"/>
    <property type="project" value="InterPro"/>
</dbReference>
<dbReference type="SUPFAM" id="SSF82171">
    <property type="entry name" value="DPP6 N-terminal domain-like"/>
    <property type="match status" value="1"/>
</dbReference>
<organism evidence="3 4">
    <name type="scientific">Parvicella tangerina</name>
    <dbReference type="NCBI Taxonomy" id="2829795"/>
    <lineage>
        <taxon>Bacteria</taxon>
        <taxon>Pseudomonadati</taxon>
        <taxon>Bacteroidota</taxon>
        <taxon>Flavobacteriia</taxon>
        <taxon>Flavobacteriales</taxon>
        <taxon>Parvicellaceae</taxon>
        <taxon>Parvicella</taxon>
    </lineage>
</organism>
<protein>
    <recommendedName>
        <fullName evidence="2">Peptidase S9 prolyl oligopeptidase catalytic domain-containing protein</fullName>
    </recommendedName>
</protein>
<dbReference type="SUPFAM" id="SSF53474">
    <property type="entry name" value="alpha/beta-Hydrolases"/>
    <property type="match status" value="1"/>
</dbReference>
<dbReference type="InterPro" id="IPR029058">
    <property type="entry name" value="AB_hydrolase_fold"/>
</dbReference>
<accession>A0A916JJS1</accession>
<proteinExistence type="predicted"/>
<keyword evidence="1" id="KW-0378">Hydrolase</keyword>
<evidence type="ECO:0000313" key="3">
    <source>
        <dbReference type="EMBL" id="CAG5077137.1"/>
    </source>
</evidence>
<dbReference type="Gene3D" id="2.120.10.30">
    <property type="entry name" value="TolB, C-terminal domain"/>
    <property type="match status" value="1"/>
</dbReference>
<sequence length="923" mass="107166">MRSIFSSLIFLVVSQVLGQTKKAIDTDAYYEWKTISGEEISHSGRLVAYKENAYRGNDTLVLLKNGEEIERWGRVNRFFLDPNDRYVVFQQTLDYDSLRQLKIRDVNKKKWPADSLGIKLLELDSTFWLKEVESFATGEEGSLILVSHTDKFKVPTAESKKTKKKKCFLFKRKEPKQIKGDSELEGTVLTIFEATNTTMKQVEHVRNFGVNKMGTHFSYVKNERVDTLVVDQLFVGMFGGEKQVYEVAGEISNPTWSEAGNYLAFNVTVDTSEAKKQQLFVYDYAADSVFRILDTVSDHFKNYQTVSDQPIQFSEDGSKLYFQVGIKPLVEQDDTIPEDEKAKLDIWSWTDGEIQPQQLKTVKKDALGLVDYVYHIKEQQIVSLQDSSSQAMRYYQNRNSNYALLTDQSPYLHEMTWDFWYYDLYRVDVRTGDKKLLKKHVYGWQYSLSPSGKYFTFWDAADSSWHLQDVDSEFEMNLTKSIDDEFYKRDHDVPAQIGAAGSVHWLIDEKGCVIESQNEVWIVPIQGNQYKLTYGKENFESYELLELDEDEFYVDHNKGFYLKSFNHKTKAEGIYHYGKEGLNKMGEWDAKLMTIKLSKNKEHMLLEKMSFTESYNLFLGDAILSDLEQVTNVNPQQENYKWGTVELVHWRDYKGDSVNGLLYKPEDFDPSKKYPMIVYFYELYTDDIHFYYRPKPTASIIYPTEYVSNDYIVFIPDIRYDIGYPAKSAYNAIMSGTDAMLKKYPNIDSTRMGLQGQSWGGYQTAQMVTMTKRYKCAMAGAPVSNMFSAYGGVRWGSGLSRTFQYETGQSRIGATIWERPDLYTENSPLFHLPKVETPLLIMHNDGDGAVPWYQGIELYQGLRRLQKPVWMLNYNDDKHNLMKDANRMDLSIRMRAFFDHYLKNEPAPKWMVEGVPAVNKGQD</sequence>
<dbReference type="InterPro" id="IPR001375">
    <property type="entry name" value="Peptidase_S9_cat"/>
</dbReference>
<gene>
    <name evidence="3" type="ORF">CRYO30217_00300</name>
</gene>
<dbReference type="GO" id="GO:0004252">
    <property type="term" value="F:serine-type endopeptidase activity"/>
    <property type="evidence" value="ECO:0007669"/>
    <property type="project" value="TreeGrafter"/>
</dbReference>
<evidence type="ECO:0000259" key="2">
    <source>
        <dbReference type="Pfam" id="PF00326"/>
    </source>
</evidence>
<dbReference type="Pfam" id="PF00326">
    <property type="entry name" value="Peptidase_S9"/>
    <property type="match status" value="1"/>
</dbReference>
<dbReference type="KEGG" id="ptan:CRYO30217_00300"/>
<dbReference type="AlphaFoldDB" id="A0A916JJS1"/>
<keyword evidence="4" id="KW-1185">Reference proteome</keyword>
<dbReference type="EMBL" id="OU015584">
    <property type="protein sequence ID" value="CAG5077137.1"/>
    <property type="molecule type" value="Genomic_DNA"/>
</dbReference>
<dbReference type="Gene3D" id="3.40.50.1820">
    <property type="entry name" value="alpha/beta hydrolase"/>
    <property type="match status" value="1"/>
</dbReference>